<dbReference type="Gene3D" id="3.10.580.10">
    <property type="entry name" value="CBS-domain"/>
    <property type="match status" value="1"/>
</dbReference>
<dbReference type="PANTHER" id="PTHR11689">
    <property type="entry name" value="CHLORIDE CHANNEL PROTEIN CLC FAMILY MEMBER"/>
    <property type="match status" value="1"/>
</dbReference>
<evidence type="ECO:0000256" key="4">
    <source>
        <dbReference type="ARBA" id="ARBA00023122"/>
    </source>
</evidence>
<dbReference type="InterPro" id="IPR000644">
    <property type="entry name" value="CBS_dom"/>
</dbReference>
<dbReference type="InterPro" id="IPR046342">
    <property type="entry name" value="CBS_dom_sf"/>
</dbReference>
<evidence type="ECO:0000256" key="5">
    <source>
        <dbReference type="ARBA" id="ARBA00023214"/>
    </source>
</evidence>
<evidence type="ECO:0000256" key="2">
    <source>
        <dbReference type="ARBA" id="ARBA00022737"/>
    </source>
</evidence>
<accession>A0A0K8RHF5</accession>
<evidence type="ECO:0000256" key="3">
    <source>
        <dbReference type="ARBA" id="ARBA00023065"/>
    </source>
</evidence>
<dbReference type="EMBL" id="GADI01003221">
    <property type="protein sequence ID" value="JAA70587.1"/>
    <property type="molecule type" value="mRNA"/>
</dbReference>
<dbReference type="PANTHER" id="PTHR11689:SF136">
    <property type="entry name" value="H(+)_CL(-) EXCHANGE TRANSPORTER 7"/>
    <property type="match status" value="1"/>
</dbReference>
<dbReference type="GO" id="GO:0005765">
    <property type="term" value="C:lysosomal membrane"/>
    <property type="evidence" value="ECO:0007669"/>
    <property type="project" value="TreeGrafter"/>
</dbReference>
<name>A0A0K8RHF5_IXORI</name>
<dbReference type="SUPFAM" id="SSF54631">
    <property type="entry name" value="CBS-domain pair"/>
    <property type="match status" value="1"/>
</dbReference>
<reference evidence="8" key="1">
    <citation type="submission" date="2012-12" db="EMBL/GenBank/DDBJ databases">
        <title>Identification and characterization of a phenylalanine ammonia-lyase gene family in Isatis indigotica Fort.</title>
        <authorList>
            <person name="Liu Q."/>
            <person name="Chen J."/>
            <person name="Zhou X."/>
            <person name="Di P."/>
            <person name="Xiao Y."/>
            <person name="Xuan H."/>
            <person name="Zhang L."/>
            <person name="Chen W."/>
        </authorList>
    </citation>
    <scope>NUCLEOTIDE SEQUENCE</scope>
    <source>
        <tissue evidence="8">Salivary gland</tissue>
    </source>
</reference>
<organism evidence="8">
    <name type="scientific">Ixodes ricinus</name>
    <name type="common">Common tick</name>
    <name type="synonym">Acarus ricinus</name>
    <dbReference type="NCBI Taxonomy" id="34613"/>
    <lineage>
        <taxon>Eukaryota</taxon>
        <taxon>Metazoa</taxon>
        <taxon>Ecdysozoa</taxon>
        <taxon>Arthropoda</taxon>
        <taxon>Chelicerata</taxon>
        <taxon>Arachnida</taxon>
        <taxon>Acari</taxon>
        <taxon>Parasitiformes</taxon>
        <taxon>Ixodida</taxon>
        <taxon>Ixodoidea</taxon>
        <taxon>Ixodidae</taxon>
        <taxon>Ixodinae</taxon>
        <taxon>Ixodes</taxon>
    </lineage>
</organism>
<dbReference type="InterPro" id="IPR051280">
    <property type="entry name" value="Cl-channel/antiporter"/>
</dbReference>
<dbReference type="AlphaFoldDB" id="A0A0K8RHF5"/>
<evidence type="ECO:0000259" key="7">
    <source>
        <dbReference type="PROSITE" id="PS51371"/>
    </source>
</evidence>
<protein>
    <submittedName>
        <fullName evidence="8">Putative chloride channel protein</fullName>
    </submittedName>
</protein>
<evidence type="ECO:0000313" key="8">
    <source>
        <dbReference type="EMBL" id="JAA70587.1"/>
    </source>
</evidence>
<dbReference type="PROSITE" id="PS51371">
    <property type="entry name" value="CBS"/>
    <property type="match status" value="1"/>
</dbReference>
<evidence type="ECO:0000256" key="1">
    <source>
        <dbReference type="ARBA" id="ARBA00022448"/>
    </source>
</evidence>
<dbReference type="GO" id="GO:0015108">
    <property type="term" value="F:chloride transmembrane transporter activity"/>
    <property type="evidence" value="ECO:0007669"/>
    <property type="project" value="TreeGrafter"/>
</dbReference>
<dbReference type="Pfam" id="PF00571">
    <property type="entry name" value="CBS"/>
    <property type="match status" value="1"/>
</dbReference>
<sequence length="147" mass="16731">MDLRPYMNSSAYTVSHTASLPRIFKLFRALGLRHLVVVNSSNMVVGIVTRKDLARYRTTSHYGRLSMKSFTSPTGDWRSSRPSPIDCDSSFSRASVSSQSVLREDHITFPRYSPGTESLLATVWVYKVHSAAHAFFIHMERESNCRR</sequence>
<keyword evidence="5" id="KW-0868">Chloride</keyword>
<keyword evidence="4 6" id="KW-0129">CBS domain</keyword>
<proteinExistence type="evidence at transcript level"/>
<feature type="domain" description="CBS" evidence="7">
    <location>
        <begin position="7"/>
        <end position="65"/>
    </location>
</feature>
<keyword evidence="2" id="KW-0677">Repeat</keyword>
<dbReference type="SMART" id="SM00116">
    <property type="entry name" value="CBS"/>
    <property type="match status" value="1"/>
</dbReference>
<evidence type="ECO:0000256" key="6">
    <source>
        <dbReference type="PROSITE-ProRule" id="PRU00703"/>
    </source>
</evidence>
<keyword evidence="1" id="KW-0813">Transport</keyword>
<keyword evidence="3" id="KW-0406">Ion transport</keyword>